<evidence type="ECO:0000256" key="1">
    <source>
        <dbReference type="ARBA" id="ARBA00022729"/>
    </source>
</evidence>
<protein>
    <submittedName>
        <fullName evidence="3">Prolyl oligopeptidase family serine peptidase</fullName>
    </submittedName>
</protein>
<organism evidence="3 4">
    <name type="scientific">Litoribacter ruber</name>
    <dbReference type="NCBI Taxonomy" id="702568"/>
    <lineage>
        <taxon>Bacteria</taxon>
        <taxon>Pseudomonadati</taxon>
        <taxon>Bacteroidota</taxon>
        <taxon>Cytophagia</taxon>
        <taxon>Cytophagales</taxon>
        <taxon>Cyclobacteriaceae</taxon>
        <taxon>Litoribacter</taxon>
    </lineage>
</organism>
<name>A0AAP2G3Y3_9BACT</name>
<dbReference type="InterPro" id="IPR050955">
    <property type="entry name" value="Plant_Biomass_Hydrol_Est"/>
</dbReference>
<proteinExistence type="predicted"/>
<dbReference type="Gene3D" id="3.40.50.1820">
    <property type="entry name" value="alpha/beta hydrolase"/>
    <property type="match status" value="1"/>
</dbReference>
<dbReference type="Pfam" id="PF02230">
    <property type="entry name" value="Abhydrolase_2"/>
    <property type="match status" value="1"/>
</dbReference>
<dbReference type="GO" id="GO:0016787">
    <property type="term" value="F:hydrolase activity"/>
    <property type="evidence" value="ECO:0007669"/>
    <property type="project" value="InterPro"/>
</dbReference>
<sequence>MVSMLALYLLVVFQIQGQSKEMFERKVYTNQANDSLRYRILLPEGYDGSQAYPLVVFLHGAGERGNDNEKQLTHGADLFLNEDNRKNHPAIVVFPQCPDDKYWIDISIRDELFGQGDPDFDQSISKPSEQLSLVNELVDELMEKENVDSDRVYIMGLSMGGFGTFETLGRYPEKYAAAIAICGGGNLELAENYADNTSIWITHGAQDDVVPVVLSQRIYKKLQELDADVTYTEFPDANHNAWDPTFEIPELMPWLFSKSKQQ</sequence>
<evidence type="ECO:0000313" key="4">
    <source>
        <dbReference type="Proteomes" id="UP001319104"/>
    </source>
</evidence>
<dbReference type="Proteomes" id="UP001319104">
    <property type="component" value="Unassembled WGS sequence"/>
</dbReference>
<keyword evidence="1" id="KW-0732">Signal</keyword>
<dbReference type="SUPFAM" id="SSF53474">
    <property type="entry name" value="alpha/beta-Hydrolases"/>
    <property type="match status" value="1"/>
</dbReference>
<accession>A0AAP2G3Y3</accession>
<evidence type="ECO:0000313" key="3">
    <source>
        <dbReference type="EMBL" id="MBS9522908.1"/>
    </source>
</evidence>
<dbReference type="AlphaFoldDB" id="A0AAP2G3Y3"/>
<dbReference type="PANTHER" id="PTHR43037:SF1">
    <property type="entry name" value="BLL1128 PROTEIN"/>
    <property type="match status" value="1"/>
</dbReference>
<keyword evidence="4" id="KW-1185">Reference proteome</keyword>
<gene>
    <name evidence="3" type="ORF">KI659_02655</name>
</gene>
<dbReference type="EMBL" id="JAHCMY010000001">
    <property type="protein sequence ID" value="MBS9522908.1"/>
    <property type="molecule type" value="Genomic_DNA"/>
</dbReference>
<dbReference type="PANTHER" id="PTHR43037">
    <property type="entry name" value="UNNAMED PRODUCT-RELATED"/>
    <property type="match status" value="1"/>
</dbReference>
<feature type="domain" description="Phospholipase/carboxylesterase/thioesterase" evidence="2">
    <location>
        <begin position="50"/>
        <end position="245"/>
    </location>
</feature>
<comment type="caution">
    <text evidence="3">The sequence shown here is derived from an EMBL/GenBank/DDBJ whole genome shotgun (WGS) entry which is preliminary data.</text>
</comment>
<evidence type="ECO:0000259" key="2">
    <source>
        <dbReference type="Pfam" id="PF02230"/>
    </source>
</evidence>
<reference evidence="3 4" key="1">
    <citation type="submission" date="2021-05" db="EMBL/GenBank/DDBJ databases">
        <authorList>
            <person name="Zhang Z.D."/>
            <person name="Osman G."/>
        </authorList>
    </citation>
    <scope>NUCLEOTIDE SEQUENCE [LARGE SCALE GENOMIC DNA]</scope>
    <source>
        <strain evidence="3 4">KCTC 32217</strain>
    </source>
</reference>
<dbReference type="InterPro" id="IPR029058">
    <property type="entry name" value="AB_hydrolase_fold"/>
</dbReference>
<dbReference type="InterPro" id="IPR003140">
    <property type="entry name" value="PLipase/COase/thioEstase"/>
</dbReference>